<dbReference type="InterPro" id="IPR036291">
    <property type="entry name" value="NAD(P)-bd_dom_sf"/>
</dbReference>
<dbReference type="InterPro" id="IPR020843">
    <property type="entry name" value="ER"/>
</dbReference>
<dbReference type="Gene3D" id="3.90.180.10">
    <property type="entry name" value="Medium-chain alcohol dehydrogenases, catalytic domain"/>
    <property type="match status" value="1"/>
</dbReference>
<accession>A0ABR1KP80</accession>
<sequence length="390" mass="42354">MKSRLSRFALSPCPSISSPRRESTSPSTIMADTQQVQQWQTQQDGLEKLYMTTSGLSKPGKDEVLVEVGAVSLNFRDTEVAMGLYKHHKTIADLPPKPLVPGSDMCGVIVAVGEGPATVNWKVGDRVLSTFNQTHTTGQVKSHHMAHGLGLPLDGVLQTHRVFPSYGLVKVPDYMTDQEAACLPIAALTAWMSINGMRPLGQSGGRDEVVLLQGTGGVSINGLQIAKASGAKVIVTSSSDQKLQKAKALGADYLINYRTNPEWQDEVMKFTNGEGADIILECGGAQTLRKSFDSIAFGGLINSIGYLSGKEDAPGDRTNVNLLALRRNVTLKGILNGPRDRFDEMCDFYRQHELHPVIDKVFPFEQAKDALQYLFSGGHFGKVVVQVKKA</sequence>
<dbReference type="InterPro" id="IPR011032">
    <property type="entry name" value="GroES-like_sf"/>
</dbReference>
<comment type="caution">
    <text evidence="3">The sequence shown here is derived from an EMBL/GenBank/DDBJ whole genome shotgun (WGS) entry which is preliminary data.</text>
</comment>
<dbReference type="PANTHER" id="PTHR45033:SF1">
    <property type="entry name" value="OXIDOREDUCTASE (EUROFUNG)"/>
    <property type="match status" value="1"/>
</dbReference>
<evidence type="ECO:0000256" key="1">
    <source>
        <dbReference type="SAM" id="MobiDB-lite"/>
    </source>
</evidence>
<proteinExistence type="predicted"/>
<evidence type="ECO:0000313" key="3">
    <source>
        <dbReference type="EMBL" id="KAK7518728.1"/>
    </source>
</evidence>
<reference evidence="3 4" key="1">
    <citation type="submission" date="2024-04" db="EMBL/GenBank/DDBJ databases">
        <title>Phyllosticta paracitricarpa is synonymous to the EU quarantine fungus P. citricarpa based on phylogenomic analyses.</title>
        <authorList>
            <consortium name="Lawrence Berkeley National Laboratory"/>
            <person name="Van Ingen-Buijs V.A."/>
            <person name="Van Westerhoven A.C."/>
            <person name="Haridas S."/>
            <person name="Skiadas P."/>
            <person name="Martin F."/>
            <person name="Groenewald J.Z."/>
            <person name="Crous P.W."/>
            <person name="Seidl M.F."/>
        </authorList>
    </citation>
    <scope>NUCLEOTIDE SEQUENCE [LARGE SCALE GENOMIC DNA]</scope>
    <source>
        <strain evidence="3 4">CBS 123371</strain>
    </source>
</reference>
<dbReference type="EMBL" id="JBBPHU010000004">
    <property type="protein sequence ID" value="KAK7518728.1"/>
    <property type="molecule type" value="Genomic_DNA"/>
</dbReference>
<dbReference type="CDD" id="cd08276">
    <property type="entry name" value="MDR7"/>
    <property type="match status" value="1"/>
</dbReference>
<dbReference type="Gene3D" id="3.40.50.720">
    <property type="entry name" value="NAD(P)-binding Rossmann-like Domain"/>
    <property type="match status" value="1"/>
</dbReference>
<dbReference type="Pfam" id="PF00107">
    <property type="entry name" value="ADH_zinc_N"/>
    <property type="match status" value="1"/>
</dbReference>
<dbReference type="Pfam" id="PF08240">
    <property type="entry name" value="ADH_N"/>
    <property type="match status" value="1"/>
</dbReference>
<dbReference type="InterPro" id="IPR052711">
    <property type="entry name" value="Zinc_ADH-like"/>
</dbReference>
<gene>
    <name evidence="3" type="ORF">IWZ03DRAFT_374521</name>
</gene>
<evidence type="ECO:0000313" key="4">
    <source>
        <dbReference type="Proteomes" id="UP001363622"/>
    </source>
</evidence>
<protein>
    <submittedName>
        <fullName evidence="3">Alcohol dehydrogenase</fullName>
    </submittedName>
</protein>
<keyword evidence="4" id="KW-1185">Reference proteome</keyword>
<dbReference type="Proteomes" id="UP001363622">
    <property type="component" value="Unassembled WGS sequence"/>
</dbReference>
<dbReference type="SUPFAM" id="SSF50129">
    <property type="entry name" value="GroES-like"/>
    <property type="match status" value="1"/>
</dbReference>
<dbReference type="InterPro" id="IPR013154">
    <property type="entry name" value="ADH-like_N"/>
</dbReference>
<feature type="region of interest" description="Disordered" evidence="1">
    <location>
        <begin position="1"/>
        <end position="29"/>
    </location>
</feature>
<dbReference type="SMART" id="SM00829">
    <property type="entry name" value="PKS_ER"/>
    <property type="match status" value="1"/>
</dbReference>
<organism evidence="3 4">
    <name type="scientific">Phyllosticta citriasiana</name>
    <dbReference type="NCBI Taxonomy" id="595635"/>
    <lineage>
        <taxon>Eukaryota</taxon>
        <taxon>Fungi</taxon>
        <taxon>Dikarya</taxon>
        <taxon>Ascomycota</taxon>
        <taxon>Pezizomycotina</taxon>
        <taxon>Dothideomycetes</taxon>
        <taxon>Dothideomycetes incertae sedis</taxon>
        <taxon>Botryosphaeriales</taxon>
        <taxon>Phyllostictaceae</taxon>
        <taxon>Phyllosticta</taxon>
    </lineage>
</organism>
<dbReference type="PANTHER" id="PTHR45033">
    <property type="match status" value="1"/>
</dbReference>
<feature type="domain" description="Enoyl reductase (ER)" evidence="2">
    <location>
        <begin position="45"/>
        <end position="385"/>
    </location>
</feature>
<dbReference type="SUPFAM" id="SSF51735">
    <property type="entry name" value="NAD(P)-binding Rossmann-fold domains"/>
    <property type="match status" value="1"/>
</dbReference>
<name>A0ABR1KP80_9PEZI</name>
<evidence type="ECO:0000259" key="2">
    <source>
        <dbReference type="SMART" id="SM00829"/>
    </source>
</evidence>
<dbReference type="InterPro" id="IPR013149">
    <property type="entry name" value="ADH-like_C"/>
</dbReference>